<keyword evidence="3" id="KW-1185">Reference proteome</keyword>
<accession>A0A0R1KCF0</accession>
<feature type="region of interest" description="Disordered" evidence="1">
    <location>
        <begin position="74"/>
        <end position="155"/>
    </location>
</feature>
<organism evidence="2 3">
    <name type="scientific">Companilactobacillus nodensis DSM 19682 = JCM 14932 = NBRC 107160</name>
    <dbReference type="NCBI Taxonomy" id="1423775"/>
    <lineage>
        <taxon>Bacteria</taxon>
        <taxon>Bacillati</taxon>
        <taxon>Bacillota</taxon>
        <taxon>Bacilli</taxon>
        <taxon>Lactobacillales</taxon>
        <taxon>Lactobacillaceae</taxon>
        <taxon>Companilactobacillus</taxon>
    </lineage>
</organism>
<sequence length="190" mass="21024">MRISKRVKRIVWTSLVFVLSLTALYGIMTGTDFGSNIIQAAQKVKYIGKDKYNIAKKEHDALLAKKKKLVAQENKTQSQVTDIKNQEEEAKKAAAEQQAAAEKQQQEQQKQAEKAAKQAQYQANTSTSSSSSTSSRGDMNTSSSGQIVGNKNSHIYHVPGQRGYNMNSSNAVYFQNEQDALNAGYRKAKV</sequence>
<evidence type="ECO:0000313" key="3">
    <source>
        <dbReference type="Proteomes" id="UP000051248"/>
    </source>
</evidence>
<dbReference type="STRING" id="1423775.FD03_GL000797"/>
<proteinExistence type="predicted"/>
<dbReference type="OrthoDB" id="2292214at2"/>
<dbReference type="InterPro" id="IPR035451">
    <property type="entry name" value="Ada-like_dom_sf"/>
</dbReference>
<dbReference type="EMBL" id="AZDZ01000001">
    <property type="protein sequence ID" value="KRK81205.1"/>
    <property type="molecule type" value="Genomic_DNA"/>
</dbReference>
<reference evidence="2 3" key="1">
    <citation type="journal article" date="2015" name="Genome Announc.">
        <title>Expanding the biotechnology potential of lactobacilli through comparative genomics of 213 strains and associated genera.</title>
        <authorList>
            <person name="Sun Z."/>
            <person name="Harris H.M."/>
            <person name="McCann A."/>
            <person name="Guo C."/>
            <person name="Argimon S."/>
            <person name="Zhang W."/>
            <person name="Yang X."/>
            <person name="Jeffery I.B."/>
            <person name="Cooney J.C."/>
            <person name="Kagawa T.F."/>
            <person name="Liu W."/>
            <person name="Song Y."/>
            <person name="Salvetti E."/>
            <person name="Wrobel A."/>
            <person name="Rasinkangas P."/>
            <person name="Parkhill J."/>
            <person name="Rea M.C."/>
            <person name="O'Sullivan O."/>
            <person name="Ritari J."/>
            <person name="Douillard F.P."/>
            <person name="Paul Ross R."/>
            <person name="Yang R."/>
            <person name="Briner A.E."/>
            <person name="Felis G.E."/>
            <person name="de Vos W.M."/>
            <person name="Barrangou R."/>
            <person name="Klaenhammer T.R."/>
            <person name="Caufield P.W."/>
            <person name="Cui Y."/>
            <person name="Zhang H."/>
            <person name="O'Toole P.W."/>
        </authorList>
    </citation>
    <scope>NUCLEOTIDE SEQUENCE [LARGE SCALE GENOMIC DNA]</scope>
    <source>
        <strain evidence="2 3">DSM 19682</strain>
    </source>
</reference>
<dbReference type="RefSeq" id="WP_025023385.1">
    <property type="nucleotide sequence ID" value="NZ_AZDZ01000001.1"/>
</dbReference>
<feature type="compositionally biased region" description="Polar residues" evidence="1">
    <location>
        <begin position="74"/>
        <end position="83"/>
    </location>
</feature>
<feature type="compositionally biased region" description="Low complexity" evidence="1">
    <location>
        <begin position="117"/>
        <end position="144"/>
    </location>
</feature>
<protein>
    <recommendedName>
        <fullName evidence="4">DNA-entry nuclease</fullName>
    </recommendedName>
</protein>
<evidence type="ECO:0000256" key="1">
    <source>
        <dbReference type="SAM" id="MobiDB-lite"/>
    </source>
</evidence>
<dbReference type="PATRIC" id="fig|1423775.4.peg.814"/>
<dbReference type="Gene3D" id="3.40.10.10">
    <property type="entry name" value="DNA Methylphosphotriester Repair Domain"/>
    <property type="match status" value="1"/>
</dbReference>
<dbReference type="Proteomes" id="UP000051248">
    <property type="component" value="Unassembled WGS sequence"/>
</dbReference>
<feature type="compositionally biased region" description="Low complexity" evidence="1">
    <location>
        <begin position="95"/>
        <end position="109"/>
    </location>
</feature>
<dbReference type="eggNOG" id="COG1525">
    <property type="taxonomic scope" value="Bacteria"/>
</dbReference>
<name>A0A0R1KCF0_9LACO</name>
<dbReference type="AlphaFoldDB" id="A0A0R1KCF0"/>
<gene>
    <name evidence="2" type="ORF">FD03_GL000797</name>
</gene>
<evidence type="ECO:0000313" key="2">
    <source>
        <dbReference type="EMBL" id="KRK81205.1"/>
    </source>
</evidence>
<dbReference type="SUPFAM" id="SSF57884">
    <property type="entry name" value="Ada DNA repair protein, N-terminal domain (N-Ada 10)"/>
    <property type="match status" value="1"/>
</dbReference>
<evidence type="ECO:0008006" key="4">
    <source>
        <dbReference type="Google" id="ProtNLM"/>
    </source>
</evidence>
<comment type="caution">
    <text evidence="2">The sequence shown here is derived from an EMBL/GenBank/DDBJ whole genome shotgun (WGS) entry which is preliminary data.</text>
</comment>
<feature type="compositionally biased region" description="Basic and acidic residues" evidence="1">
    <location>
        <begin position="84"/>
        <end position="94"/>
    </location>
</feature>